<evidence type="ECO:0000313" key="2">
    <source>
        <dbReference type="EMBL" id="EFQ36763.1"/>
    </source>
</evidence>
<dbReference type="RefSeq" id="XP_008100783.1">
    <property type="nucleotide sequence ID" value="XM_008102592.1"/>
</dbReference>
<reference evidence="3" key="1">
    <citation type="journal article" date="2012" name="Nat. Genet.">
        <title>Lifestyle transitions in plant pathogenic Colletotrichum fungi deciphered by genome and transcriptome analyses.</title>
        <authorList>
            <person name="O'Connell R.J."/>
            <person name="Thon M.R."/>
            <person name="Hacquard S."/>
            <person name="Amyotte S.G."/>
            <person name="Kleemann J."/>
            <person name="Torres M.F."/>
            <person name="Damm U."/>
            <person name="Buiate E.A."/>
            <person name="Epstein L."/>
            <person name="Alkan N."/>
            <person name="Altmueller J."/>
            <person name="Alvarado-Balderrama L."/>
            <person name="Bauser C.A."/>
            <person name="Becker C."/>
            <person name="Birren B.W."/>
            <person name="Chen Z."/>
            <person name="Choi J."/>
            <person name="Crouch J.A."/>
            <person name="Duvick J.P."/>
            <person name="Farman M.A."/>
            <person name="Gan P."/>
            <person name="Heiman D."/>
            <person name="Henrissat B."/>
            <person name="Howard R.J."/>
            <person name="Kabbage M."/>
            <person name="Koch C."/>
            <person name="Kracher B."/>
            <person name="Kubo Y."/>
            <person name="Law A.D."/>
            <person name="Lebrun M.-H."/>
            <person name="Lee Y.-H."/>
            <person name="Miyara I."/>
            <person name="Moore N."/>
            <person name="Neumann U."/>
            <person name="Nordstroem K."/>
            <person name="Panaccione D.G."/>
            <person name="Panstruga R."/>
            <person name="Place M."/>
            <person name="Proctor R.H."/>
            <person name="Prusky D."/>
            <person name="Rech G."/>
            <person name="Reinhardt R."/>
            <person name="Rollins J.A."/>
            <person name="Rounsley S."/>
            <person name="Schardl C.L."/>
            <person name="Schwartz D.C."/>
            <person name="Shenoy N."/>
            <person name="Shirasu K."/>
            <person name="Sikhakolli U.R."/>
            <person name="Stueber K."/>
            <person name="Sukno S.A."/>
            <person name="Sweigard J.A."/>
            <person name="Takano Y."/>
            <person name="Takahara H."/>
            <person name="Trail F."/>
            <person name="van der Does H.C."/>
            <person name="Voll L.M."/>
            <person name="Will I."/>
            <person name="Young S."/>
            <person name="Zeng Q."/>
            <person name="Zhang J."/>
            <person name="Zhou S."/>
            <person name="Dickman M.B."/>
            <person name="Schulze-Lefert P."/>
            <person name="Ver Loren van Themaat E."/>
            <person name="Ma L.-J."/>
            <person name="Vaillancourt L.J."/>
        </authorList>
    </citation>
    <scope>NUCLEOTIDE SEQUENCE [LARGE SCALE GENOMIC DNA]</scope>
    <source>
        <strain evidence="3">M1.001 / M2 / FGSC 10212</strain>
    </source>
</reference>
<sequence>MAYEQEGFMSEEQRALFAVAGWSDGITRQLEELGRAHARQMETAQTSMLGLIVALEKHAAKKQSSGDAWPWPWPWTMSWSSGHLPVQHFIAEMERILSAELQDRREFNASLVASLGKLRDVSSHLCGWNKALLNKLQRKKHQLSDTEKRVQDYRAAEGRRKDKANIVCLVTRSRVARAAKVAQAVMGETARLQEQWNDAVALRIHVASQARQAGEQTRRRWEEQTVDLGFLYVRSLQDNYIMFAQ</sequence>
<accession>E3R0X5</accession>
<organism evidence="3">
    <name type="scientific">Colletotrichum graminicola (strain M1.001 / M2 / FGSC 10212)</name>
    <name type="common">Maize anthracnose fungus</name>
    <name type="synonym">Glomerella graminicola</name>
    <dbReference type="NCBI Taxonomy" id="645133"/>
    <lineage>
        <taxon>Eukaryota</taxon>
        <taxon>Fungi</taxon>
        <taxon>Dikarya</taxon>
        <taxon>Ascomycota</taxon>
        <taxon>Pezizomycotina</taxon>
        <taxon>Sordariomycetes</taxon>
        <taxon>Hypocreomycetidae</taxon>
        <taxon>Glomerellales</taxon>
        <taxon>Glomerellaceae</taxon>
        <taxon>Colletotrichum</taxon>
        <taxon>Colletotrichum graminicola species complex</taxon>
    </lineage>
</organism>
<evidence type="ECO:0000256" key="1">
    <source>
        <dbReference type="SAM" id="Coils"/>
    </source>
</evidence>
<gene>
    <name evidence="2" type="ORF">GLRG_11913</name>
</gene>
<dbReference type="OrthoDB" id="10627169at2759"/>
<dbReference type="GeneID" id="24417276"/>
<protein>
    <submittedName>
        <fullName evidence="2">Uncharacterized protein</fullName>
    </submittedName>
</protein>
<keyword evidence="3" id="KW-1185">Reference proteome</keyword>
<name>E3R0X5_COLGM</name>
<keyword evidence="1" id="KW-0175">Coiled coil</keyword>
<dbReference type="VEuPathDB" id="FungiDB:GLRG_11913"/>
<dbReference type="AlphaFoldDB" id="E3R0X5"/>
<dbReference type="EMBL" id="GG697512">
    <property type="protein sequence ID" value="EFQ36763.1"/>
    <property type="molecule type" value="Genomic_DNA"/>
</dbReference>
<dbReference type="Proteomes" id="UP000008782">
    <property type="component" value="Unassembled WGS sequence"/>
</dbReference>
<dbReference type="HOGENOM" id="CLU_1133507_0_0_1"/>
<feature type="coiled-coil region" evidence="1">
    <location>
        <begin position="129"/>
        <end position="156"/>
    </location>
</feature>
<evidence type="ECO:0000313" key="3">
    <source>
        <dbReference type="Proteomes" id="UP000008782"/>
    </source>
</evidence>
<proteinExistence type="predicted"/>